<feature type="transmembrane region" description="Helical" evidence="1">
    <location>
        <begin position="6"/>
        <end position="26"/>
    </location>
</feature>
<feature type="transmembrane region" description="Helical" evidence="1">
    <location>
        <begin position="104"/>
        <end position="122"/>
    </location>
</feature>
<reference evidence="3" key="1">
    <citation type="submission" date="2017-06" db="EMBL/GenBank/DDBJ databases">
        <authorList>
            <person name="Varghese N."/>
            <person name="Submissions S."/>
        </authorList>
    </citation>
    <scope>NUCLEOTIDE SEQUENCE [LARGE SCALE GENOMIC DNA]</scope>
    <source>
        <strain evidence="3">DSM 22348</strain>
    </source>
</reference>
<feature type="transmembrane region" description="Helical" evidence="1">
    <location>
        <begin position="71"/>
        <end position="92"/>
    </location>
</feature>
<dbReference type="EMBL" id="FZOL01000002">
    <property type="protein sequence ID" value="SNS05752.1"/>
    <property type="molecule type" value="Genomic_DNA"/>
</dbReference>
<sequence length="179" mass="18755">MLDKGSLAFYLSAAAAIVGTVGYHMLMKKVPSTINPVVSLIGIYVAIVILAALMLPFFLNNGTFVASLKQMTWIQAGIAACIILMEIGFLLMYRSGWDLSTGNVVTGAIINVALVLVGVLILKEGLSSINIVGAVLCIVGVVLIGYKGTAPSTETLAEPLSALQTPLLKQQEDSASSSR</sequence>
<dbReference type="RefSeq" id="WP_141137239.1">
    <property type="nucleotide sequence ID" value="NZ_FZOL01000002.1"/>
</dbReference>
<dbReference type="AlphaFoldDB" id="A0A239BDQ6"/>
<organism evidence="2 3">
    <name type="scientific">Pseudomonas japonica</name>
    <dbReference type="NCBI Taxonomy" id="256466"/>
    <lineage>
        <taxon>Bacteria</taxon>
        <taxon>Pseudomonadati</taxon>
        <taxon>Pseudomonadota</taxon>
        <taxon>Gammaproteobacteria</taxon>
        <taxon>Pseudomonadales</taxon>
        <taxon>Pseudomonadaceae</taxon>
        <taxon>Pseudomonas</taxon>
    </lineage>
</organism>
<dbReference type="STRING" id="1215104.GCA_000730585_04914"/>
<keyword evidence="1" id="KW-0472">Membrane</keyword>
<name>A0A239BDQ6_9PSED</name>
<feature type="transmembrane region" description="Helical" evidence="1">
    <location>
        <begin position="38"/>
        <end position="59"/>
    </location>
</feature>
<dbReference type="OrthoDB" id="5458895at2"/>
<dbReference type="Proteomes" id="UP000198407">
    <property type="component" value="Unassembled WGS sequence"/>
</dbReference>
<keyword evidence="1" id="KW-0812">Transmembrane</keyword>
<dbReference type="InterPro" id="IPR037185">
    <property type="entry name" value="EmrE-like"/>
</dbReference>
<evidence type="ECO:0000313" key="2">
    <source>
        <dbReference type="EMBL" id="SNS05752.1"/>
    </source>
</evidence>
<keyword evidence="3" id="KW-1185">Reference proteome</keyword>
<feature type="transmembrane region" description="Helical" evidence="1">
    <location>
        <begin position="128"/>
        <end position="146"/>
    </location>
</feature>
<accession>A0A239BDQ6</accession>
<proteinExistence type="predicted"/>
<keyword evidence="1" id="KW-1133">Transmembrane helix</keyword>
<protein>
    <recommendedName>
        <fullName evidence="4">EamA-like transporter family protein</fullName>
    </recommendedName>
</protein>
<evidence type="ECO:0008006" key="4">
    <source>
        <dbReference type="Google" id="ProtNLM"/>
    </source>
</evidence>
<gene>
    <name evidence="2" type="ORF">SAMN05444352_102472</name>
</gene>
<evidence type="ECO:0000256" key="1">
    <source>
        <dbReference type="SAM" id="Phobius"/>
    </source>
</evidence>
<dbReference type="SUPFAM" id="SSF103481">
    <property type="entry name" value="Multidrug resistance efflux transporter EmrE"/>
    <property type="match status" value="1"/>
</dbReference>
<evidence type="ECO:0000313" key="3">
    <source>
        <dbReference type="Proteomes" id="UP000198407"/>
    </source>
</evidence>